<keyword evidence="1" id="KW-1133">Transmembrane helix</keyword>
<keyword evidence="4" id="KW-1185">Reference proteome</keyword>
<protein>
    <submittedName>
        <fullName evidence="3">1-acyl-sn-glycerol-3-phosphate acyltransferase</fullName>
    </submittedName>
</protein>
<evidence type="ECO:0000313" key="3">
    <source>
        <dbReference type="EMBL" id="NYG36809.1"/>
    </source>
</evidence>
<dbReference type="RefSeq" id="WP_179462259.1">
    <property type="nucleotide sequence ID" value="NZ_JACBZX010000001.1"/>
</dbReference>
<proteinExistence type="predicted"/>
<sequence length="334" mass="37492">MSIPPPPRPVRWLLAAGYPFIGAVVTALALVVVPLGVLLWPIDRRLRVARVMMLLLIAMWEDIGIVVGCWWLWLRALVRGREHWVEDHEALILAALDHAMTAAGRLIGFHVELDHELDWGDEGEPLVVLSRHAGPADSLALAWLLTGRARRVPRIVLADALLWDPGTALVLERLSSYFVPSASGAGDDRSRGVAELAASLGPRDAMLIFPEGRNWTIHRQQDLVTRLRAKGETERAAEAERWRHVLPPRPKGVVTILTTQPRCDVMVVAHTGLEVFSSPREVWRAIPFRSRLLVSARTYQRQDIPHDPAGIEHWLDERWDGVNAWVDSHRAGDY</sequence>
<feature type="domain" description="Phospholipid/glycerol acyltransferase" evidence="2">
    <location>
        <begin position="126"/>
        <end position="273"/>
    </location>
</feature>
<comment type="caution">
    <text evidence="3">The sequence shown here is derived from an EMBL/GenBank/DDBJ whole genome shotgun (WGS) entry which is preliminary data.</text>
</comment>
<evidence type="ECO:0000313" key="4">
    <source>
        <dbReference type="Proteomes" id="UP000592181"/>
    </source>
</evidence>
<dbReference type="InterPro" id="IPR002123">
    <property type="entry name" value="Plipid/glycerol_acylTrfase"/>
</dbReference>
<reference evidence="3 4" key="1">
    <citation type="submission" date="2020-07" db="EMBL/GenBank/DDBJ databases">
        <title>Sequencing the genomes of 1000 actinobacteria strains.</title>
        <authorList>
            <person name="Klenk H.-P."/>
        </authorList>
    </citation>
    <scope>NUCLEOTIDE SEQUENCE [LARGE SCALE GENOMIC DNA]</scope>
    <source>
        <strain evidence="3 4">DSM 24723</strain>
    </source>
</reference>
<feature type="transmembrane region" description="Helical" evidence="1">
    <location>
        <begin position="20"/>
        <end position="40"/>
    </location>
</feature>
<evidence type="ECO:0000259" key="2">
    <source>
        <dbReference type="SMART" id="SM00563"/>
    </source>
</evidence>
<keyword evidence="3" id="KW-0012">Acyltransferase</keyword>
<feature type="transmembrane region" description="Helical" evidence="1">
    <location>
        <begin position="52"/>
        <end position="73"/>
    </location>
</feature>
<dbReference type="AlphaFoldDB" id="A0A852X1Q6"/>
<name>A0A852X1Q6_9MICO</name>
<keyword evidence="3" id="KW-0808">Transferase</keyword>
<evidence type="ECO:0000256" key="1">
    <source>
        <dbReference type="SAM" id="Phobius"/>
    </source>
</evidence>
<keyword evidence="1" id="KW-0812">Transmembrane</keyword>
<dbReference type="SMART" id="SM00563">
    <property type="entry name" value="PlsC"/>
    <property type="match status" value="1"/>
</dbReference>
<dbReference type="Proteomes" id="UP000592181">
    <property type="component" value="Unassembled WGS sequence"/>
</dbReference>
<dbReference type="EMBL" id="JACBZX010000001">
    <property type="protein sequence ID" value="NYG36809.1"/>
    <property type="molecule type" value="Genomic_DNA"/>
</dbReference>
<dbReference type="Pfam" id="PF01553">
    <property type="entry name" value="Acyltransferase"/>
    <property type="match status" value="1"/>
</dbReference>
<dbReference type="GO" id="GO:0016746">
    <property type="term" value="F:acyltransferase activity"/>
    <property type="evidence" value="ECO:0007669"/>
    <property type="project" value="UniProtKB-KW"/>
</dbReference>
<organism evidence="3 4">
    <name type="scientific">Janibacter alkaliphilus</name>
    <dbReference type="NCBI Taxonomy" id="1069963"/>
    <lineage>
        <taxon>Bacteria</taxon>
        <taxon>Bacillati</taxon>
        <taxon>Actinomycetota</taxon>
        <taxon>Actinomycetes</taxon>
        <taxon>Micrococcales</taxon>
        <taxon>Intrasporangiaceae</taxon>
        <taxon>Janibacter</taxon>
    </lineage>
</organism>
<keyword evidence="1" id="KW-0472">Membrane</keyword>
<accession>A0A852X1Q6</accession>
<gene>
    <name evidence="3" type="ORF">BJY28_001278</name>
</gene>